<feature type="region of interest" description="Disordered" evidence="1">
    <location>
        <begin position="71"/>
        <end position="100"/>
    </location>
</feature>
<dbReference type="EMBL" id="JAUDFV010000166">
    <property type="protein sequence ID" value="KAL2712353.1"/>
    <property type="molecule type" value="Genomic_DNA"/>
</dbReference>
<evidence type="ECO:0000313" key="3">
    <source>
        <dbReference type="Proteomes" id="UP001607302"/>
    </source>
</evidence>
<organism evidence="2 3">
    <name type="scientific">Vespula squamosa</name>
    <name type="common">Southern yellow jacket</name>
    <name type="synonym">Wasp</name>
    <dbReference type="NCBI Taxonomy" id="30214"/>
    <lineage>
        <taxon>Eukaryota</taxon>
        <taxon>Metazoa</taxon>
        <taxon>Ecdysozoa</taxon>
        <taxon>Arthropoda</taxon>
        <taxon>Hexapoda</taxon>
        <taxon>Insecta</taxon>
        <taxon>Pterygota</taxon>
        <taxon>Neoptera</taxon>
        <taxon>Endopterygota</taxon>
        <taxon>Hymenoptera</taxon>
        <taxon>Apocrita</taxon>
        <taxon>Aculeata</taxon>
        <taxon>Vespoidea</taxon>
        <taxon>Vespidae</taxon>
        <taxon>Vespinae</taxon>
        <taxon>Vespula</taxon>
    </lineage>
</organism>
<proteinExistence type="predicted"/>
<evidence type="ECO:0000313" key="2">
    <source>
        <dbReference type="EMBL" id="KAL2712353.1"/>
    </source>
</evidence>
<dbReference type="Proteomes" id="UP001607302">
    <property type="component" value="Unassembled WGS sequence"/>
</dbReference>
<name>A0ABD1ZVG3_VESSQ</name>
<protein>
    <submittedName>
        <fullName evidence="2">Uncharacterized protein</fullName>
    </submittedName>
</protein>
<comment type="caution">
    <text evidence="2">The sequence shown here is derived from an EMBL/GenBank/DDBJ whole genome shotgun (WGS) entry which is preliminary data.</text>
</comment>
<dbReference type="AlphaFoldDB" id="A0ABD1ZVG3"/>
<feature type="compositionally biased region" description="Basic residues" evidence="1">
    <location>
        <begin position="90"/>
        <end position="100"/>
    </location>
</feature>
<accession>A0ABD1ZVG3</accession>
<keyword evidence="3" id="KW-1185">Reference proteome</keyword>
<gene>
    <name evidence="2" type="ORF">V1478_017876</name>
</gene>
<evidence type="ECO:0000256" key="1">
    <source>
        <dbReference type="SAM" id="MobiDB-lite"/>
    </source>
</evidence>
<reference evidence="2 3" key="1">
    <citation type="journal article" date="2024" name="Ann. Entomol. Soc. Am.">
        <title>Genomic analyses of the southern and eastern yellowjacket wasps (Hymenoptera: Vespidae) reveal evolutionary signatures of social life.</title>
        <authorList>
            <person name="Catto M.A."/>
            <person name="Caine P.B."/>
            <person name="Orr S.E."/>
            <person name="Hunt B.G."/>
            <person name="Goodisman M.A.D."/>
        </authorList>
    </citation>
    <scope>NUCLEOTIDE SEQUENCE [LARGE SCALE GENOMIC DNA]</scope>
    <source>
        <strain evidence="2">233</strain>
        <tissue evidence="2">Head and thorax</tissue>
    </source>
</reference>
<sequence>MMTPKKSITVGLLRSSFERLRQMYCEKLFVSVSEQNQLGKTTSYDGLKSVARESFNSNVVVTSNSLRSWSRDSTAKGNVKTRNAFAKERDKKKKKTKIKR</sequence>